<evidence type="ECO:0000313" key="11">
    <source>
        <dbReference type="EMBL" id="SBT10519.1"/>
    </source>
</evidence>
<evidence type="ECO:0000256" key="9">
    <source>
        <dbReference type="HAMAP-Rule" id="MF_01471"/>
    </source>
</evidence>
<evidence type="ECO:0000256" key="7">
    <source>
        <dbReference type="ARBA" id="ARBA00022842"/>
    </source>
</evidence>
<dbReference type="Gene3D" id="3.30.70.240">
    <property type="match status" value="1"/>
</dbReference>
<dbReference type="InterPro" id="IPR021127">
    <property type="entry name" value="CRISPR_associated_Cas2"/>
</dbReference>
<dbReference type="PANTHER" id="PTHR34405:SF3">
    <property type="entry name" value="CRISPR-ASSOCIATED ENDORIBONUCLEASE CAS2 3"/>
    <property type="match status" value="1"/>
</dbReference>
<dbReference type="HAMAP" id="MF_01471">
    <property type="entry name" value="Cas2"/>
    <property type="match status" value="1"/>
</dbReference>
<gene>
    <name evidence="11" type="primary">cas</name>
    <name evidence="9" type="synonym">cas2</name>
    <name evidence="11" type="ORF">PROAA_520009</name>
</gene>
<dbReference type="GO" id="GO:0046872">
    <property type="term" value="F:metal ion binding"/>
    <property type="evidence" value="ECO:0007669"/>
    <property type="project" value="UniProtKB-UniRule"/>
</dbReference>
<dbReference type="PANTHER" id="PTHR34405">
    <property type="entry name" value="CRISPR-ASSOCIATED ENDORIBONUCLEASE CAS2"/>
    <property type="match status" value="1"/>
</dbReference>
<comment type="subunit">
    <text evidence="9">Homodimer, forms a heterotetramer with a Cas1 homodimer.</text>
</comment>
<dbReference type="AlphaFoldDB" id="A0A1A8Y000"/>
<protein>
    <recommendedName>
        <fullName evidence="9">CRISPR-associated endoribonuclease Cas2</fullName>
        <ecNumber evidence="9">3.1.-.-</ecNumber>
    </recommendedName>
</protein>
<sequence length="96" mass="11327">MLIIVCYDVNTETREGRRRLRRVAKVCEGTGQRVQKSVFECKVDLMQLEELERRLLAEINDEQDCLRLYRLAESRGCEVREYGRFRSLDFDAPLVA</sequence>
<dbReference type="Proteomes" id="UP000199600">
    <property type="component" value="Unassembled WGS sequence"/>
</dbReference>
<comment type="similarity">
    <text evidence="2 9 10">Belongs to the CRISPR-associated endoribonuclease Cas2 protein family.</text>
</comment>
<dbReference type="EMBL" id="FLQY01000354">
    <property type="protein sequence ID" value="SBT10519.1"/>
    <property type="molecule type" value="Genomic_DNA"/>
</dbReference>
<evidence type="ECO:0000256" key="6">
    <source>
        <dbReference type="ARBA" id="ARBA00022801"/>
    </source>
</evidence>
<dbReference type="GO" id="GO:0043571">
    <property type="term" value="P:maintenance of CRISPR repeat elements"/>
    <property type="evidence" value="ECO:0007669"/>
    <property type="project" value="UniProtKB-UniRule"/>
</dbReference>
<accession>A0A1A8Y000</accession>
<evidence type="ECO:0000256" key="5">
    <source>
        <dbReference type="ARBA" id="ARBA00022759"/>
    </source>
</evidence>
<dbReference type="GO" id="GO:0051607">
    <property type="term" value="P:defense response to virus"/>
    <property type="evidence" value="ECO:0007669"/>
    <property type="project" value="UniProtKB-UniRule"/>
</dbReference>
<dbReference type="EC" id="3.1.-.-" evidence="9"/>
<dbReference type="GO" id="GO:0016787">
    <property type="term" value="F:hydrolase activity"/>
    <property type="evidence" value="ECO:0007669"/>
    <property type="project" value="UniProtKB-KW"/>
</dbReference>
<reference evidence="11 12" key="1">
    <citation type="submission" date="2016-06" db="EMBL/GenBank/DDBJ databases">
        <authorList>
            <person name="Kjaerup R.B."/>
            <person name="Dalgaard T.S."/>
            <person name="Juul-Madsen H.R."/>
        </authorList>
    </citation>
    <scope>NUCLEOTIDE SEQUENCE [LARGE SCALE GENOMIC DNA]</scope>
    <source>
        <strain evidence="11">2</strain>
    </source>
</reference>
<evidence type="ECO:0000256" key="1">
    <source>
        <dbReference type="ARBA" id="ARBA00001946"/>
    </source>
</evidence>
<dbReference type="CDD" id="cd09725">
    <property type="entry name" value="Cas2_I_II_III"/>
    <property type="match status" value="1"/>
</dbReference>
<dbReference type="GO" id="GO:0004521">
    <property type="term" value="F:RNA endonuclease activity"/>
    <property type="evidence" value="ECO:0007669"/>
    <property type="project" value="UniProtKB-UniRule"/>
</dbReference>
<name>A0A1A8Y000_9RHOO</name>
<organism evidence="11 12">
    <name type="scientific">Candidatus Propionivibrio aalborgensis</name>
    <dbReference type="NCBI Taxonomy" id="1860101"/>
    <lineage>
        <taxon>Bacteria</taxon>
        <taxon>Pseudomonadati</taxon>
        <taxon>Pseudomonadota</taxon>
        <taxon>Betaproteobacteria</taxon>
        <taxon>Rhodocyclales</taxon>
        <taxon>Rhodocyclaceae</taxon>
        <taxon>Propionivibrio</taxon>
    </lineage>
</organism>
<evidence type="ECO:0000256" key="3">
    <source>
        <dbReference type="ARBA" id="ARBA00022722"/>
    </source>
</evidence>
<keyword evidence="8 9" id="KW-0051">Antiviral defense</keyword>
<keyword evidence="7 9" id="KW-0460">Magnesium</keyword>
<dbReference type="Pfam" id="PF09827">
    <property type="entry name" value="CRISPR_Cas2"/>
    <property type="match status" value="1"/>
</dbReference>
<keyword evidence="5 9" id="KW-0255">Endonuclease</keyword>
<keyword evidence="12" id="KW-1185">Reference proteome</keyword>
<feature type="binding site" evidence="9">
    <location>
        <position position="8"/>
    </location>
    <ligand>
        <name>Mg(2+)</name>
        <dbReference type="ChEBI" id="CHEBI:18420"/>
        <note>catalytic</note>
    </ligand>
</feature>
<proteinExistence type="inferred from homology"/>
<dbReference type="RefSeq" id="WP_186412102.1">
    <property type="nucleotide sequence ID" value="NZ_FLQY01000354.1"/>
</dbReference>
<dbReference type="InterPro" id="IPR019199">
    <property type="entry name" value="Virulence_VapD/CRISPR_Cas2"/>
</dbReference>
<comment type="cofactor">
    <cofactor evidence="1 9">
        <name>Mg(2+)</name>
        <dbReference type="ChEBI" id="CHEBI:18420"/>
    </cofactor>
</comment>
<evidence type="ECO:0000256" key="8">
    <source>
        <dbReference type="ARBA" id="ARBA00023118"/>
    </source>
</evidence>
<dbReference type="PIRSF" id="PIRSF032582">
    <property type="entry name" value="Cas2"/>
    <property type="match status" value="1"/>
</dbReference>
<keyword evidence="6 9" id="KW-0378">Hydrolase</keyword>
<evidence type="ECO:0000256" key="10">
    <source>
        <dbReference type="PIRNR" id="PIRNR032582"/>
    </source>
</evidence>
<evidence type="ECO:0000313" key="12">
    <source>
        <dbReference type="Proteomes" id="UP000199600"/>
    </source>
</evidence>
<evidence type="ECO:0000256" key="2">
    <source>
        <dbReference type="ARBA" id="ARBA00009959"/>
    </source>
</evidence>
<dbReference type="SUPFAM" id="SSF143430">
    <property type="entry name" value="TTP0101/SSO1404-like"/>
    <property type="match status" value="1"/>
</dbReference>
<comment type="function">
    <text evidence="9">CRISPR (clustered regularly interspaced short palindromic repeat), is an adaptive immune system that provides protection against mobile genetic elements (viruses, transposable elements and conjugative plasmids). CRISPR clusters contain sequences complementary to antecedent mobile elements and target invading nucleic acids. CRISPR clusters are transcribed and processed into CRISPR RNA (crRNA). Functions as a ssRNA-specific endoribonuclease. Involved in the integration of spacer DNA into the CRISPR cassette.</text>
</comment>
<evidence type="ECO:0000256" key="4">
    <source>
        <dbReference type="ARBA" id="ARBA00022723"/>
    </source>
</evidence>
<keyword evidence="3 9" id="KW-0540">Nuclease</keyword>
<keyword evidence="4 9" id="KW-0479">Metal-binding</keyword>
<dbReference type="NCBIfam" id="TIGR01573">
    <property type="entry name" value="cas2"/>
    <property type="match status" value="1"/>
</dbReference>